<protein>
    <submittedName>
        <fullName evidence="2">Uncharacterized protein LOC142180035</fullName>
    </submittedName>
</protein>
<reference evidence="1" key="1">
    <citation type="journal article" date="2014" name="Nat. Commun.">
        <title>The tobacco genome sequence and its comparison with those of tomato and potato.</title>
        <authorList>
            <person name="Sierro N."/>
            <person name="Battey J.N."/>
            <person name="Ouadi S."/>
            <person name="Bakaher N."/>
            <person name="Bovet L."/>
            <person name="Willig A."/>
            <person name="Goepfert S."/>
            <person name="Peitsch M.C."/>
            <person name="Ivanov N.V."/>
        </authorList>
    </citation>
    <scope>NUCLEOTIDE SEQUENCE [LARGE SCALE GENOMIC DNA]</scope>
</reference>
<gene>
    <name evidence="2" type="primary">LOC142180035</name>
</gene>
<evidence type="ECO:0000313" key="2">
    <source>
        <dbReference type="RefSeq" id="XP_075107056.1"/>
    </source>
</evidence>
<name>A0AC58UC39_TOBAC</name>
<accession>A0AC58UC39</accession>
<reference evidence="2" key="2">
    <citation type="submission" date="2025-08" db="UniProtKB">
        <authorList>
            <consortium name="RefSeq"/>
        </authorList>
    </citation>
    <scope>IDENTIFICATION</scope>
    <source>
        <tissue evidence="2">Leaf</tissue>
    </source>
</reference>
<evidence type="ECO:0000313" key="1">
    <source>
        <dbReference type="Proteomes" id="UP000790787"/>
    </source>
</evidence>
<keyword evidence="1" id="KW-1185">Reference proteome</keyword>
<sequence>MSSTDREDDSQNQEIIALKQGLAHVSTYYSKLKDLWDEYDAMIPTPSCLCPESKVFLEHIQQQRLVHFSSGLNESFAQAKGQIMLMIPTLTINEAYAMVVQDESQRARDVGPSALEIEAQAMAYNTRHGANTMVHNNGQGFMGGYKPKSQLYCDYCRMKGQTRDG</sequence>
<dbReference type="Proteomes" id="UP000790787">
    <property type="component" value="Chromosome 4"/>
</dbReference>
<proteinExistence type="predicted"/>
<dbReference type="RefSeq" id="XP_075107056.1">
    <property type="nucleotide sequence ID" value="XM_075250955.1"/>
</dbReference>
<organism evidence="1 2">
    <name type="scientific">Nicotiana tabacum</name>
    <name type="common">Common tobacco</name>
    <dbReference type="NCBI Taxonomy" id="4097"/>
    <lineage>
        <taxon>Eukaryota</taxon>
        <taxon>Viridiplantae</taxon>
        <taxon>Streptophyta</taxon>
        <taxon>Embryophyta</taxon>
        <taxon>Tracheophyta</taxon>
        <taxon>Spermatophyta</taxon>
        <taxon>Magnoliopsida</taxon>
        <taxon>eudicotyledons</taxon>
        <taxon>Gunneridae</taxon>
        <taxon>Pentapetalae</taxon>
        <taxon>asterids</taxon>
        <taxon>lamiids</taxon>
        <taxon>Solanales</taxon>
        <taxon>Solanaceae</taxon>
        <taxon>Nicotianoideae</taxon>
        <taxon>Nicotianeae</taxon>
        <taxon>Nicotiana</taxon>
    </lineage>
</organism>